<protein>
    <submittedName>
        <fullName evidence="2">FAD-dependent oxidoreductase</fullName>
    </submittedName>
</protein>
<dbReference type="InterPro" id="IPR050464">
    <property type="entry name" value="Zeta_carotene_desat/Oxidored"/>
</dbReference>
<dbReference type="Proteomes" id="UP001149719">
    <property type="component" value="Unassembled WGS sequence"/>
</dbReference>
<comment type="caution">
    <text evidence="2">The sequence shown here is derived from an EMBL/GenBank/DDBJ whole genome shotgun (WGS) entry which is preliminary data.</text>
</comment>
<dbReference type="InterPro" id="IPR002937">
    <property type="entry name" value="Amino_oxidase"/>
</dbReference>
<name>A0ABT4JST0_9GAMM</name>
<dbReference type="SUPFAM" id="SSF51905">
    <property type="entry name" value="FAD/NAD(P)-binding domain"/>
    <property type="match status" value="1"/>
</dbReference>
<proteinExistence type="predicted"/>
<evidence type="ECO:0000259" key="1">
    <source>
        <dbReference type="Pfam" id="PF01593"/>
    </source>
</evidence>
<keyword evidence="3" id="KW-1185">Reference proteome</keyword>
<dbReference type="PANTHER" id="PTHR42923:SF17">
    <property type="entry name" value="AMINE OXIDASE DOMAIN-CONTAINING PROTEIN"/>
    <property type="match status" value="1"/>
</dbReference>
<organism evidence="2 3">
    <name type="scientific">Marinomonas phaeophyticola</name>
    <dbReference type="NCBI Taxonomy" id="3004091"/>
    <lineage>
        <taxon>Bacteria</taxon>
        <taxon>Pseudomonadati</taxon>
        <taxon>Pseudomonadota</taxon>
        <taxon>Gammaproteobacteria</taxon>
        <taxon>Oceanospirillales</taxon>
        <taxon>Oceanospirillaceae</taxon>
        <taxon>Marinomonas</taxon>
    </lineage>
</organism>
<reference evidence="2" key="1">
    <citation type="submission" date="2022-12" db="EMBL/GenBank/DDBJ databases">
        <title>Marinomonas 15G1-11 sp. nov, isolated from marine algae.</title>
        <authorList>
            <person name="Butt M."/>
            <person name="Choi D.G."/>
            <person name="Kim J.M."/>
            <person name="Lee J.K."/>
            <person name="Baek J.H."/>
            <person name="Jeon C.O."/>
        </authorList>
    </citation>
    <scope>NUCLEOTIDE SEQUENCE</scope>
    <source>
        <strain evidence="2">15G1-11</strain>
    </source>
</reference>
<dbReference type="RefSeq" id="WP_269123973.1">
    <property type="nucleotide sequence ID" value="NZ_JAPUBN010000013.1"/>
</dbReference>
<dbReference type="EMBL" id="JAPUBN010000013">
    <property type="protein sequence ID" value="MCZ2721306.1"/>
    <property type="molecule type" value="Genomic_DNA"/>
</dbReference>
<evidence type="ECO:0000313" key="2">
    <source>
        <dbReference type="EMBL" id="MCZ2721306.1"/>
    </source>
</evidence>
<accession>A0ABT4JST0</accession>
<dbReference type="PANTHER" id="PTHR42923">
    <property type="entry name" value="PROTOPORPHYRINOGEN OXIDASE"/>
    <property type="match status" value="1"/>
</dbReference>
<dbReference type="Gene3D" id="3.50.50.60">
    <property type="entry name" value="FAD/NAD(P)-binding domain"/>
    <property type="match status" value="1"/>
</dbReference>
<sequence length="416" mass="46738">MKIAIIGTGISGLSAAYKLHSTHEITVFESADRIGGHTATMDINLHGEKYAIDTGFIVYNDWTYPNFIKLMRDLKVESVATEMSFSVSCEKTGLEYGGNNLDTLFAQRKNLVNLPYLAMLKDIVNFNKNAIRDLESGHLDEATTLGEYLQQQGYGSLFASHYLIPMGSAIWSSTLAEMLDFPLVFFVRFFKNHGLLSVNNRPQWRVIKGGSKAYLAPLTAAFADRIHLNARIHHVVRSKESVEIHFEDQTSESFDQVIFACHSDQALTLLSDPSLAEQHILEAMPYRMNEVVLHTDDRILPTAKKAWSSWNYHLGEDSNRPATLSYNMNILQGIESDTTFVVTLNAANKIAEEKVLGRYHYAHPVFTLAGIQAQGRWSEINGVNNTWFCGAYWRNGFHEDGCMSGIRVADKIKGML</sequence>
<gene>
    <name evidence="2" type="ORF">O1D97_06510</name>
</gene>
<feature type="domain" description="Amine oxidase" evidence="1">
    <location>
        <begin position="10"/>
        <end position="296"/>
    </location>
</feature>
<evidence type="ECO:0000313" key="3">
    <source>
        <dbReference type="Proteomes" id="UP001149719"/>
    </source>
</evidence>
<dbReference type="Pfam" id="PF01593">
    <property type="entry name" value="Amino_oxidase"/>
    <property type="match status" value="1"/>
</dbReference>
<dbReference type="InterPro" id="IPR036188">
    <property type="entry name" value="FAD/NAD-bd_sf"/>
</dbReference>